<gene>
    <name evidence="2" type="ORF">J4E00_23310</name>
</gene>
<evidence type="ECO:0008006" key="4">
    <source>
        <dbReference type="Google" id="ProtNLM"/>
    </source>
</evidence>
<dbReference type="Proteomes" id="UP000664369">
    <property type="component" value="Unassembled WGS sequence"/>
</dbReference>
<feature type="transmembrane region" description="Helical" evidence="1">
    <location>
        <begin position="252"/>
        <end position="273"/>
    </location>
</feature>
<evidence type="ECO:0000313" key="2">
    <source>
        <dbReference type="EMBL" id="MBO2012014.1"/>
    </source>
</evidence>
<sequence>MPTTSTMPLEQNVASKSAPDHYAAPDHSVTGQLWRWFTALTIVGNIGLNYYSNTHPFAGQTMGMVSAKYPTLLTPAGYAFSIWGLIFLALVVYAVWQLLPAQRNLSLPDALAKPLTLASIATGAWVVLFAYEMILPSVGVMLVILGSLIMTYGRARRRIFAGAAPTLAGVPFSLYLGWISVASVINITIGLRQLGWQTAEGASVTLTLGLIAVVVALGLIISRVFRDMVFPLVIAWALVAVWVVRLREVPELGWAAMAGAAIVALAGIGFSRLGGRKTPWQLRDEAAVAVEAEIAARNAARKN</sequence>
<accession>A0ABS3QL76</accession>
<keyword evidence="3" id="KW-1185">Reference proteome</keyword>
<feature type="transmembrane region" description="Helical" evidence="1">
    <location>
        <begin position="228"/>
        <end position="246"/>
    </location>
</feature>
<dbReference type="PANTHER" id="PTHR33802">
    <property type="entry name" value="SI:CH211-161H7.5-RELATED"/>
    <property type="match status" value="1"/>
</dbReference>
<protein>
    <recommendedName>
        <fullName evidence="4">Tryptophan-rich sensory protein</fullName>
    </recommendedName>
</protein>
<dbReference type="EMBL" id="JAGETZ010000014">
    <property type="protein sequence ID" value="MBO2012014.1"/>
    <property type="molecule type" value="Genomic_DNA"/>
</dbReference>
<organism evidence="2 3">
    <name type="scientific">Hymenobacter negativus</name>
    <dbReference type="NCBI Taxonomy" id="2795026"/>
    <lineage>
        <taxon>Bacteria</taxon>
        <taxon>Pseudomonadati</taxon>
        <taxon>Bacteroidota</taxon>
        <taxon>Cytophagia</taxon>
        <taxon>Cytophagales</taxon>
        <taxon>Hymenobacteraceae</taxon>
        <taxon>Hymenobacter</taxon>
    </lineage>
</organism>
<keyword evidence="1" id="KW-0472">Membrane</keyword>
<dbReference type="RefSeq" id="WP_208177764.1">
    <property type="nucleotide sequence ID" value="NZ_JAGETZ010000014.1"/>
</dbReference>
<feature type="transmembrane region" description="Helical" evidence="1">
    <location>
        <begin position="201"/>
        <end position="221"/>
    </location>
</feature>
<feature type="transmembrane region" description="Helical" evidence="1">
    <location>
        <begin position="167"/>
        <end position="189"/>
    </location>
</feature>
<dbReference type="InterPro" id="IPR038330">
    <property type="entry name" value="TspO/MBR-related_sf"/>
</dbReference>
<dbReference type="PANTHER" id="PTHR33802:SF1">
    <property type="entry name" value="XK-RELATED PROTEIN"/>
    <property type="match status" value="1"/>
</dbReference>
<feature type="transmembrane region" description="Helical" evidence="1">
    <location>
        <begin position="78"/>
        <end position="99"/>
    </location>
</feature>
<evidence type="ECO:0000256" key="1">
    <source>
        <dbReference type="SAM" id="Phobius"/>
    </source>
</evidence>
<keyword evidence="1" id="KW-1133">Transmembrane helix</keyword>
<comment type="caution">
    <text evidence="2">The sequence shown here is derived from an EMBL/GenBank/DDBJ whole genome shotgun (WGS) entry which is preliminary data.</text>
</comment>
<dbReference type="Gene3D" id="1.20.1260.100">
    <property type="entry name" value="TspO/MBR protein"/>
    <property type="match status" value="1"/>
</dbReference>
<reference evidence="2 3" key="1">
    <citation type="submission" date="2021-03" db="EMBL/GenBank/DDBJ databases">
        <authorList>
            <person name="Kim M.K."/>
        </authorList>
    </citation>
    <scope>NUCLEOTIDE SEQUENCE [LARGE SCALE GENOMIC DNA]</scope>
    <source>
        <strain evidence="2 3">BT442</strain>
    </source>
</reference>
<keyword evidence="1" id="KW-0812">Transmembrane</keyword>
<proteinExistence type="predicted"/>
<evidence type="ECO:0000313" key="3">
    <source>
        <dbReference type="Proteomes" id="UP000664369"/>
    </source>
</evidence>
<name>A0ABS3QL76_9BACT</name>